<dbReference type="SUPFAM" id="SSF51206">
    <property type="entry name" value="cAMP-binding domain-like"/>
    <property type="match status" value="1"/>
</dbReference>
<feature type="domain" description="Cyclic nucleotide-binding" evidence="4">
    <location>
        <begin position="9"/>
        <end position="108"/>
    </location>
</feature>
<sequence length="601" mass="64706">MQSLLRHPPFDMLPPELAPELDARVTRSTIAPGNLLFEKGQPIAGVYVIESGATQSEGADGAVVSRRGPGDMLGQKSTLSDGRARVTTRAVEETVVFIIPPEVFRNLVRHHPTFGAWFERGTTSGDGAYAVGLTALQVADLMSSTPVTCPPGATVTEAARMMRDLRINSVLVNDGAGLAGIVTARDLTGKVLAEGLTGDIPVSDIMTPNPVTIPPSALGLDALVMLADHGISHLPVAEGGTIIGMIGKTDLFRHQAATASHMISEIVEACDAEAMARIVARTPELLGQLVSAGVTPQAICRRISDVTDAVTRRLLILAEQKLGPAPVPYLWAACGSQGRREQTGVSDQDNCLILDDAFTPEHDAYFKELARFVSDGLAICGYIYCPGDMMATNPRWRQPRRVWRSYFKGWIDKPDPEAQMLASVMFDLRPIGGTRSLFDDLQRETLAAARKNSIFVAHMISNSLKHTPPISLFRGFALIRSGEHKNQVDLKHSGVVPVVDLGRIYALKGALEEVNTRDRIVAAGAAGVLSPSGLAELLDAYDLIADTRLRHQAAQIRKGEKPDNFMAPGQLSDLERNHLRDAFMVVKTMQSAAGHNTGMLG</sequence>
<dbReference type="Pfam" id="PF03445">
    <property type="entry name" value="DUF294"/>
    <property type="match status" value="1"/>
</dbReference>
<dbReference type="PROSITE" id="PS51371">
    <property type="entry name" value="CBS"/>
    <property type="match status" value="2"/>
</dbReference>
<feature type="domain" description="CBS" evidence="5">
    <location>
        <begin position="142"/>
        <end position="200"/>
    </location>
</feature>
<dbReference type="CDD" id="cd00038">
    <property type="entry name" value="CAP_ED"/>
    <property type="match status" value="1"/>
</dbReference>
<gene>
    <name evidence="6" type="ORF">ATO3_07825</name>
</gene>
<dbReference type="SMART" id="SM00116">
    <property type="entry name" value="CBS"/>
    <property type="match status" value="2"/>
</dbReference>
<feature type="region of interest" description="Disordered" evidence="3">
    <location>
        <begin position="58"/>
        <end position="77"/>
    </location>
</feature>
<evidence type="ECO:0000256" key="1">
    <source>
        <dbReference type="ARBA" id="ARBA00022737"/>
    </source>
</evidence>
<dbReference type="InterPro" id="IPR018490">
    <property type="entry name" value="cNMP-bd_dom_sf"/>
</dbReference>
<dbReference type="InterPro" id="IPR051462">
    <property type="entry name" value="CBS_domain-containing"/>
</dbReference>
<dbReference type="Gene3D" id="3.10.580.10">
    <property type="entry name" value="CBS-domain"/>
    <property type="match status" value="1"/>
</dbReference>
<evidence type="ECO:0000259" key="5">
    <source>
        <dbReference type="PROSITE" id="PS51371"/>
    </source>
</evidence>
<dbReference type="PANTHER" id="PTHR48108:SF31">
    <property type="entry name" value="CBS DOMAIN AND CYCLIC NUCLEOTIDE-REGULATED NUCLEOTIDYLTRANSFERASE"/>
    <property type="match status" value="1"/>
</dbReference>
<evidence type="ECO:0000256" key="2">
    <source>
        <dbReference type="PROSITE-ProRule" id="PRU00703"/>
    </source>
</evidence>
<dbReference type="PANTHER" id="PTHR48108">
    <property type="entry name" value="CBS DOMAIN-CONTAINING PROTEIN CBSX2, CHLOROPLASTIC"/>
    <property type="match status" value="1"/>
</dbReference>
<dbReference type="InterPro" id="IPR046342">
    <property type="entry name" value="CBS_dom_sf"/>
</dbReference>
<evidence type="ECO:0000313" key="7">
    <source>
        <dbReference type="Proteomes" id="UP000215377"/>
    </source>
</evidence>
<dbReference type="SUPFAM" id="SSF54631">
    <property type="entry name" value="CBS-domain pair"/>
    <property type="match status" value="1"/>
</dbReference>
<evidence type="ECO:0000313" key="6">
    <source>
        <dbReference type="EMBL" id="OWU76178.1"/>
    </source>
</evidence>
<dbReference type="Proteomes" id="UP000215377">
    <property type="component" value="Unassembled WGS sequence"/>
</dbReference>
<keyword evidence="6" id="KW-0808">Transferase</keyword>
<proteinExistence type="predicted"/>
<dbReference type="CDD" id="cd05401">
    <property type="entry name" value="NT_GlnE_GlnD_like"/>
    <property type="match status" value="1"/>
</dbReference>
<dbReference type="Pfam" id="PF00571">
    <property type="entry name" value="CBS"/>
    <property type="match status" value="2"/>
</dbReference>
<protein>
    <submittedName>
        <fullName evidence="6">Histidine kinase</fullName>
    </submittedName>
</protein>
<dbReference type="GO" id="GO:0016301">
    <property type="term" value="F:kinase activity"/>
    <property type="evidence" value="ECO:0007669"/>
    <property type="project" value="UniProtKB-KW"/>
</dbReference>
<dbReference type="Gene3D" id="2.60.120.10">
    <property type="entry name" value="Jelly Rolls"/>
    <property type="match status" value="1"/>
</dbReference>
<dbReference type="InterPro" id="IPR018821">
    <property type="entry name" value="DUF294_put_nucleoTrafse_sb-bd"/>
</dbReference>
<dbReference type="InterPro" id="IPR005105">
    <property type="entry name" value="GlnD_Uridyltrans_N"/>
</dbReference>
<accession>A0A225NTS3</accession>
<keyword evidence="2" id="KW-0129">CBS domain</keyword>
<dbReference type="InterPro" id="IPR000595">
    <property type="entry name" value="cNMP-bd_dom"/>
</dbReference>
<comment type="caution">
    <text evidence="6">The sequence shown here is derived from an EMBL/GenBank/DDBJ whole genome shotgun (WGS) entry which is preliminary data.</text>
</comment>
<dbReference type="EMBL" id="AQQR01000002">
    <property type="protein sequence ID" value="OWU76178.1"/>
    <property type="molecule type" value="Genomic_DNA"/>
</dbReference>
<dbReference type="InterPro" id="IPR000644">
    <property type="entry name" value="CBS_dom"/>
</dbReference>
<evidence type="ECO:0000259" key="4">
    <source>
        <dbReference type="PROSITE" id="PS50042"/>
    </source>
</evidence>
<keyword evidence="7" id="KW-1185">Reference proteome</keyword>
<name>A0A225NTS3_9RHOB</name>
<dbReference type="GO" id="GO:0008773">
    <property type="term" value="F:[protein-PII] uridylyltransferase activity"/>
    <property type="evidence" value="ECO:0007669"/>
    <property type="project" value="InterPro"/>
</dbReference>
<dbReference type="InterPro" id="IPR014710">
    <property type="entry name" value="RmlC-like_jellyroll"/>
</dbReference>
<organism evidence="6 7">
    <name type="scientific">Marinibacterium profundimaris</name>
    <dbReference type="NCBI Taxonomy" id="1679460"/>
    <lineage>
        <taxon>Bacteria</taxon>
        <taxon>Pseudomonadati</taxon>
        <taxon>Pseudomonadota</taxon>
        <taxon>Alphaproteobacteria</taxon>
        <taxon>Rhodobacterales</taxon>
        <taxon>Paracoccaceae</taxon>
        <taxon>Marinibacterium</taxon>
    </lineage>
</organism>
<keyword evidence="6" id="KW-0418">Kinase</keyword>
<keyword evidence="1" id="KW-0677">Repeat</keyword>
<dbReference type="AlphaFoldDB" id="A0A225NTS3"/>
<dbReference type="PROSITE" id="PS50042">
    <property type="entry name" value="CNMP_BINDING_3"/>
    <property type="match status" value="1"/>
</dbReference>
<dbReference type="Pfam" id="PF00027">
    <property type="entry name" value="cNMP_binding"/>
    <property type="match status" value="1"/>
</dbReference>
<dbReference type="Pfam" id="PF10335">
    <property type="entry name" value="DUF294_C"/>
    <property type="match status" value="1"/>
</dbReference>
<evidence type="ECO:0000256" key="3">
    <source>
        <dbReference type="SAM" id="MobiDB-lite"/>
    </source>
</evidence>
<feature type="domain" description="CBS" evidence="5">
    <location>
        <begin position="206"/>
        <end position="265"/>
    </location>
</feature>
<dbReference type="CDD" id="cd04587">
    <property type="entry name" value="CBS_pair_CAP-ED_NT_Pol-beta-like_DUF294_assoc"/>
    <property type="match status" value="1"/>
</dbReference>
<reference evidence="6 7" key="1">
    <citation type="submission" date="2013-04" db="EMBL/GenBank/DDBJ databases">
        <title>Oceanicola sp. 22II1-22F33 Genome Sequencing.</title>
        <authorList>
            <person name="Lai Q."/>
            <person name="Li G."/>
            <person name="Shao Z."/>
        </authorList>
    </citation>
    <scope>NUCLEOTIDE SEQUENCE [LARGE SCALE GENOMIC DNA]</scope>
    <source>
        <strain evidence="6 7">22II1-22F33</strain>
    </source>
</reference>